<organism evidence="1 2">
    <name type="scientific">Erwinia phage Zoomie</name>
    <dbReference type="NCBI Taxonomy" id="2851072"/>
    <lineage>
        <taxon>Viruses</taxon>
        <taxon>Duplodnaviria</taxon>
        <taxon>Heunggongvirae</taxon>
        <taxon>Uroviricota</taxon>
        <taxon>Caudoviricetes</taxon>
        <taxon>Autographivirales</taxon>
        <taxon>Autoscriptoviridae</taxon>
        <taxon>Slopekvirinae</taxon>
        <taxon>Zoomievirus</taxon>
        <taxon>Zoomievirus zoomie</taxon>
    </lineage>
</organism>
<proteinExistence type="predicted"/>
<dbReference type="Proteomes" id="UP001055587">
    <property type="component" value="Segment"/>
</dbReference>
<evidence type="ECO:0000313" key="2">
    <source>
        <dbReference type="Proteomes" id="UP001055587"/>
    </source>
</evidence>
<evidence type="ECO:0000313" key="1">
    <source>
        <dbReference type="EMBL" id="QXG07786.1"/>
    </source>
</evidence>
<protein>
    <submittedName>
        <fullName evidence="1">Uncharacterized protein</fullName>
    </submittedName>
</protein>
<accession>A0A9E6T3R2</accession>
<name>A0A9E6T3R2_9CAUD</name>
<keyword evidence="2" id="KW-1185">Reference proteome</keyword>
<sequence length="64" mass="7733">MMEYTKEEYSRFVRLVRMSGSHNQMDRINSRLDMPKLIEELGRDKCQAMWEVCIRDGDDDPDYQ</sequence>
<reference evidence="1" key="1">
    <citation type="submission" date="2021-06" db="EMBL/GenBank/DDBJ databases">
        <title>Four novel Curtobacterium phages isolated from Environmental samples.</title>
        <authorList>
            <person name="Alanin K.W.S."/>
            <person name="Djurhuus A.M."/>
            <person name="Olsen N.S."/>
            <person name="Carstens A.B."/>
            <person name="Nielsen T.K."/>
            <person name="Kot W."/>
            <person name="Hansen L.H."/>
        </authorList>
    </citation>
    <scope>NUCLEOTIDE SEQUENCE</scope>
</reference>
<dbReference type="EMBL" id="MZ333135">
    <property type="protein sequence ID" value="QXG07786.1"/>
    <property type="molecule type" value="Genomic_DNA"/>
</dbReference>